<dbReference type="InterPro" id="IPR038721">
    <property type="entry name" value="IS701-like_DDE_dom"/>
</dbReference>
<evidence type="ECO:0000313" key="2">
    <source>
        <dbReference type="EMBL" id="GGK00680.1"/>
    </source>
</evidence>
<dbReference type="PANTHER" id="PTHR33627:SF1">
    <property type="entry name" value="TRANSPOSASE"/>
    <property type="match status" value="1"/>
</dbReference>
<keyword evidence="3" id="KW-1185">Reference proteome</keyword>
<name>A0A917UZF5_9BACI</name>
<dbReference type="InterPro" id="IPR039365">
    <property type="entry name" value="IS701-like"/>
</dbReference>
<reference evidence="2" key="1">
    <citation type="journal article" date="2014" name="Int. J. Syst. Evol. Microbiol.">
        <title>Complete genome sequence of Corynebacterium casei LMG S-19264T (=DSM 44701T), isolated from a smear-ripened cheese.</title>
        <authorList>
            <consortium name="US DOE Joint Genome Institute (JGI-PGF)"/>
            <person name="Walter F."/>
            <person name="Albersmeier A."/>
            <person name="Kalinowski J."/>
            <person name="Ruckert C."/>
        </authorList>
    </citation>
    <scope>NUCLEOTIDE SEQUENCE</scope>
    <source>
        <strain evidence="2">JCM 12580</strain>
    </source>
</reference>
<evidence type="ECO:0000259" key="1">
    <source>
        <dbReference type="Pfam" id="PF13546"/>
    </source>
</evidence>
<dbReference type="Pfam" id="PF13546">
    <property type="entry name" value="DDE_5"/>
    <property type="match status" value="1"/>
</dbReference>
<dbReference type="NCBIfam" id="NF033540">
    <property type="entry name" value="transpos_IS701"/>
    <property type="match status" value="1"/>
</dbReference>
<sequence length="407" mass="47615">MVSFHSAIVKFILAIGLEFSKPQLKHTLNFMHGIILTDGSKTVSQIRRVTHEPRDLSCMTRFLNESPWCPNRATRRRIQFMVDKIKKKRAKQGDTRPIVFYIIDDTQSKRDRSTTKMEGLDEHFSHSDGKTVWSHCVVTAHLVNDEYSFAWDFRSYFRESYCEEHGLTFKSKNDLAIELIRDYESPTDEQVYVLVDSWYTSKKLIDACASQGYHVIGGLRVNRKIYPAGIGIKISKFASEFMQTSDTRSVTARDHTYKMYTYEGKLSDIENAKVLLSWENEFDSSKSPFCILCTDCSLDIVTILSYYDVRWHIETGYRFFKDLLGFDQYQLLSRKGIERYWCIQFLTYNFLEHQRQEWKQPGIPITIGDVVRRMRKDYLGQIVVYAYEQAIAEKPIAEVLKQLKLTA</sequence>
<dbReference type="AlphaFoldDB" id="A0A917UZF5"/>
<evidence type="ECO:0000313" key="3">
    <source>
        <dbReference type="Proteomes" id="UP000658382"/>
    </source>
</evidence>
<dbReference type="EMBL" id="BMNQ01000037">
    <property type="protein sequence ID" value="GGK00680.1"/>
    <property type="molecule type" value="Genomic_DNA"/>
</dbReference>
<comment type="caution">
    <text evidence="2">The sequence shown here is derived from an EMBL/GenBank/DDBJ whole genome shotgun (WGS) entry which is preliminary data.</text>
</comment>
<dbReference type="RefSeq" id="WP_188633311.1">
    <property type="nucleotide sequence ID" value="NZ_BMNQ01000037.1"/>
</dbReference>
<gene>
    <name evidence="2" type="ORF">GCM10007063_23710</name>
</gene>
<protein>
    <submittedName>
        <fullName evidence="2">Transposase</fullName>
    </submittedName>
</protein>
<feature type="domain" description="Transposase IS701-like DDE" evidence="1">
    <location>
        <begin position="23"/>
        <end position="229"/>
    </location>
</feature>
<proteinExistence type="predicted"/>
<dbReference type="SUPFAM" id="SSF53098">
    <property type="entry name" value="Ribonuclease H-like"/>
    <property type="match status" value="1"/>
</dbReference>
<reference evidence="2" key="2">
    <citation type="submission" date="2020-09" db="EMBL/GenBank/DDBJ databases">
        <authorList>
            <person name="Sun Q."/>
            <person name="Ohkuma M."/>
        </authorList>
    </citation>
    <scope>NUCLEOTIDE SEQUENCE</scope>
    <source>
        <strain evidence="2">JCM 12580</strain>
    </source>
</reference>
<dbReference type="InterPro" id="IPR012337">
    <property type="entry name" value="RNaseH-like_sf"/>
</dbReference>
<dbReference type="PANTHER" id="PTHR33627">
    <property type="entry name" value="TRANSPOSASE"/>
    <property type="match status" value="1"/>
</dbReference>
<organism evidence="2 3">
    <name type="scientific">Lentibacillus kapialis</name>
    <dbReference type="NCBI Taxonomy" id="340214"/>
    <lineage>
        <taxon>Bacteria</taxon>
        <taxon>Bacillati</taxon>
        <taxon>Bacillota</taxon>
        <taxon>Bacilli</taxon>
        <taxon>Bacillales</taxon>
        <taxon>Bacillaceae</taxon>
        <taxon>Lentibacillus</taxon>
    </lineage>
</organism>
<dbReference type="Proteomes" id="UP000658382">
    <property type="component" value="Unassembled WGS sequence"/>
</dbReference>
<accession>A0A917UZF5</accession>